<evidence type="ECO:0000256" key="2">
    <source>
        <dbReference type="SAM" id="MobiDB-lite"/>
    </source>
</evidence>
<dbReference type="Pfam" id="PF01603">
    <property type="entry name" value="B56"/>
    <property type="match status" value="2"/>
</dbReference>
<dbReference type="AlphaFoldDB" id="A0A6V7NXN3"/>
<feature type="compositionally biased region" description="Low complexity" evidence="2">
    <location>
        <begin position="47"/>
        <end position="58"/>
    </location>
</feature>
<dbReference type="Gene3D" id="1.25.10.10">
    <property type="entry name" value="Leucine-rich Repeat Variant"/>
    <property type="match status" value="1"/>
</dbReference>
<dbReference type="PIRSF" id="PIRSF028043">
    <property type="entry name" value="PP2A_B56"/>
    <property type="match status" value="1"/>
</dbReference>
<proteinExistence type="inferred from homology"/>
<feature type="region of interest" description="Disordered" evidence="2">
    <location>
        <begin position="1"/>
        <end position="58"/>
    </location>
</feature>
<comment type="function">
    <text evidence="1">The B regulatory subunit might modulate substrate selectivity and catalytic activity, and also might direct the localization of the catalytic enzyme to a particular subcellular compartment.</text>
</comment>
<dbReference type="GO" id="GO:0007165">
    <property type="term" value="P:signal transduction"/>
    <property type="evidence" value="ECO:0007669"/>
    <property type="project" value="InterPro"/>
</dbReference>
<name>A0A6V7NXN3_ANACO</name>
<evidence type="ECO:0000313" key="3">
    <source>
        <dbReference type="EMBL" id="CAD1823319.1"/>
    </source>
</evidence>
<dbReference type="InterPro" id="IPR002554">
    <property type="entry name" value="PP2A_B56"/>
</dbReference>
<dbReference type="PANTHER" id="PTHR10257:SF31">
    <property type="entry name" value="SERINE_THREONINE PROTEIN PHOSPHATASE 2A 57 KDA REGULATORY SUBUNIT B' KAPPA ISOFORM"/>
    <property type="match status" value="1"/>
</dbReference>
<dbReference type="InterPro" id="IPR016024">
    <property type="entry name" value="ARM-type_fold"/>
</dbReference>
<evidence type="ECO:0000256" key="1">
    <source>
        <dbReference type="PIRNR" id="PIRNR028043"/>
    </source>
</evidence>
<dbReference type="GO" id="GO:0019888">
    <property type="term" value="F:protein phosphatase regulator activity"/>
    <property type="evidence" value="ECO:0007669"/>
    <property type="project" value="UniProtKB-UniRule"/>
</dbReference>
<dbReference type="FunFam" id="1.25.10.10:FF:000331">
    <property type="entry name" value="Phosphoprotein phosphatase, putative"/>
    <property type="match status" value="1"/>
</dbReference>
<sequence length="502" mass="55977">MLKQFFNKLPRKSSSASSSSSKSGTLSGSGQSNPGNGAAASGIPIQRTSSSTAAPTRSATVKRMSSAVFPSSVVAGIEPLVSFKDVPNGEKPNLFVSKLNLCCIVFDFSDPNKNSAEKDIKRQTLLELIDLSPNYRSNSSGGGGGGGEAEEEEPMFDPAWPHLQLVYDLLLKFIGSSALDAKVGKKYFDHSFILRLLDLFDSEDPRERDCLKTILHRIYGKFMVHRPFVRKSVSNIFYRFVFETDRHNGIAELLEVLGSVISGFALPLKEEHKIFLSRALIPLHKPRTVGSYLQQLTYCVMQFLEKEPKLASSVIAGLLKYWPVTNSQKEVMFLSELEEILEATNVVEFQKCMVPLFRRLSYCINSSHFQVAERALFLWNNDHIMSLVAQNRQMIMPIILPGLERNTRHHWNHSILNLTLNVRKMLSEMDEGLFTACQKKLEEEEEQRAALEEKRRLDWELLEAAAASQPVTGKTAVLVRPPTATTTTTAATTATTITSTLA</sequence>
<accession>A0A6V7NXN3</accession>
<dbReference type="PANTHER" id="PTHR10257">
    <property type="entry name" value="SERINE/THREONINE PROTEIN PHOSPHATASE 2A PP2A REGULATORY SUBUNIT B"/>
    <property type="match status" value="1"/>
</dbReference>
<organism evidence="3">
    <name type="scientific">Ananas comosus var. bracteatus</name>
    <name type="common">red pineapple</name>
    <dbReference type="NCBI Taxonomy" id="296719"/>
    <lineage>
        <taxon>Eukaryota</taxon>
        <taxon>Viridiplantae</taxon>
        <taxon>Streptophyta</taxon>
        <taxon>Embryophyta</taxon>
        <taxon>Tracheophyta</taxon>
        <taxon>Spermatophyta</taxon>
        <taxon>Magnoliopsida</taxon>
        <taxon>Liliopsida</taxon>
        <taxon>Poales</taxon>
        <taxon>Bromeliaceae</taxon>
        <taxon>Bromelioideae</taxon>
        <taxon>Ananas</taxon>
    </lineage>
</organism>
<dbReference type="GO" id="GO:0000159">
    <property type="term" value="C:protein phosphatase type 2A complex"/>
    <property type="evidence" value="ECO:0007669"/>
    <property type="project" value="UniProtKB-UniRule"/>
</dbReference>
<gene>
    <name evidence="3" type="ORF">CB5_LOCUS6530</name>
</gene>
<comment type="similarity">
    <text evidence="1">Belongs to the phosphatase 2A regulatory subunit.</text>
</comment>
<reference evidence="3" key="1">
    <citation type="submission" date="2020-07" db="EMBL/GenBank/DDBJ databases">
        <authorList>
            <person name="Lin J."/>
        </authorList>
    </citation>
    <scope>NUCLEOTIDE SEQUENCE</scope>
</reference>
<feature type="compositionally biased region" description="Low complexity" evidence="2">
    <location>
        <begin position="13"/>
        <end position="32"/>
    </location>
</feature>
<protein>
    <recommendedName>
        <fullName evidence="1">Serine/threonine protein phosphatase 2A regulatory subunit</fullName>
    </recommendedName>
</protein>
<dbReference type="SUPFAM" id="SSF48371">
    <property type="entry name" value="ARM repeat"/>
    <property type="match status" value="1"/>
</dbReference>
<dbReference type="InterPro" id="IPR011989">
    <property type="entry name" value="ARM-like"/>
</dbReference>
<dbReference type="EMBL" id="LR862143">
    <property type="protein sequence ID" value="CAD1823319.1"/>
    <property type="molecule type" value="Genomic_DNA"/>
</dbReference>